<dbReference type="SUPFAM" id="SSF56300">
    <property type="entry name" value="Metallo-dependent phosphatases"/>
    <property type="match status" value="1"/>
</dbReference>
<reference evidence="6 7" key="1">
    <citation type="submission" date="2024-01" db="EMBL/GenBank/DDBJ databases">
        <authorList>
            <person name="Allen C."/>
            <person name="Tagirdzhanova G."/>
        </authorList>
    </citation>
    <scope>NUCLEOTIDE SEQUENCE [LARGE SCALE GENOMIC DNA]</scope>
</reference>
<evidence type="ECO:0000256" key="4">
    <source>
        <dbReference type="SAM" id="SignalP"/>
    </source>
</evidence>
<feature type="domain" description="Calcineurin-like phosphoesterase" evidence="5">
    <location>
        <begin position="161"/>
        <end position="426"/>
    </location>
</feature>
<proteinExistence type="inferred from homology"/>
<dbReference type="InterPro" id="IPR041805">
    <property type="entry name" value="ASMase/PPN1_MPP"/>
</dbReference>
<evidence type="ECO:0000259" key="5">
    <source>
        <dbReference type="Pfam" id="PF00149"/>
    </source>
</evidence>
<keyword evidence="1 3" id="KW-0378">Hydrolase</keyword>
<name>A0ABP0C484_9PEZI</name>
<dbReference type="CDD" id="cd00842">
    <property type="entry name" value="MPP_ASMase"/>
    <property type="match status" value="1"/>
</dbReference>
<keyword evidence="4" id="KW-0732">Signal</keyword>
<evidence type="ECO:0000313" key="6">
    <source>
        <dbReference type="EMBL" id="CAK7226792.1"/>
    </source>
</evidence>
<protein>
    <recommendedName>
        <fullName evidence="3">Sphingomyelin phosphodiesterase</fullName>
    </recommendedName>
</protein>
<dbReference type="EMBL" id="CAWUHD010000068">
    <property type="protein sequence ID" value="CAK7226792.1"/>
    <property type="molecule type" value="Genomic_DNA"/>
</dbReference>
<keyword evidence="7" id="KW-1185">Reference proteome</keyword>
<dbReference type="Pfam" id="PF00149">
    <property type="entry name" value="Metallophos"/>
    <property type="match status" value="1"/>
</dbReference>
<keyword evidence="2" id="KW-0325">Glycoprotein</keyword>
<feature type="signal peptide" evidence="4">
    <location>
        <begin position="1"/>
        <end position="18"/>
    </location>
</feature>
<evidence type="ECO:0000256" key="3">
    <source>
        <dbReference type="PIRNR" id="PIRNR000948"/>
    </source>
</evidence>
<evidence type="ECO:0000256" key="1">
    <source>
        <dbReference type="ARBA" id="ARBA00022801"/>
    </source>
</evidence>
<organism evidence="6 7">
    <name type="scientific">Sporothrix eucalyptigena</name>
    <dbReference type="NCBI Taxonomy" id="1812306"/>
    <lineage>
        <taxon>Eukaryota</taxon>
        <taxon>Fungi</taxon>
        <taxon>Dikarya</taxon>
        <taxon>Ascomycota</taxon>
        <taxon>Pezizomycotina</taxon>
        <taxon>Sordariomycetes</taxon>
        <taxon>Sordariomycetidae</taxon>
        <taxon>Ophiostomatales</taxon>
        <taxon>Ophiostomataceae</taxon>
        <taxon>Sporothrix</taxon>
    </lineage>
</organism>
<dbReference type="InterPro" id="IPR004843">
    <property type="entry name" value="Calcineurin-like_PHP"/>
</dbReference>
<feature type="chain" id="PRO_5046655777" description="Sphingomyelin phosphodiesterase" evidence="4">
    <location>
        <begin position="19"/>
        <end position="621"/>
    </location>
</feature>
<dbReference type="Gene3D" id="3.60.21.10">
    <property type="match status" value="1"/>
</dbReference>
<keyword evidence="3" id="KW-0326">Glycosidase</keyword>
<dbReference type="PIRSF" id="PIRSF000948">
    <property type="entry name" value="Sphingomy_PDE"/>
    <property type="match status" value="1"/>
</dbReference>
<accession>A0ABP0C484</accession>
<dbReference type="PANTHER" id="PTHR10340:SF34">
    <property type="entry name" value="SPHINGOMYELIN PHOSPHODIESTERASE"/>
    <property type="match status" value="1"/>
</dbReference>
<gene>
    <name evidence="6" type="ORF">SEUCBS140593_006361</name>
</gene>
<dbReference type="Proteomes" id="UP001642482">
    <property type="component" value="Unassembled WGS sequence"/>
</dbReference>
<evidence type="ECO:0000256" key="2">
    <source>
        <dbReference type="ARBA" id="ARBA00023180"/>
    </source>
</evidence>
<sequence>MKTSSLLSSLVFATAVSAAVTPVMVPPVTPRSIEALKRSTVSEIWDAIESAASCAACEAVLTLLQVVAHLGNDDFVDVITEICILAGIEDTDVCEGSIALEGPIIAHDLRSMSIGSHTSEVFCAYVFGLCSLPAVRSYSVPFPSAKPATSRPASSGKTPIQVVHFSDIHVDRFYETGASYNCTKNICCRPYTTADAPGNNDYPAGAYGNHACDSPVTLEESLYSAAKTIAPDAAFTIFTGDVVEGAIWLVNETEVTTDLQDAYAMMASYGLPTVYGVVGNHDTAPVNSWPPADIDTTISSQWAYDTLSSAWAQWIGSSDAATADTNPGAYSAVTGNLRIISINTNMYYEENFWLYAATMETDPSGQLAWLVDELQAAETAGQRVWLLGHMPMGSSNTLYDGSNYFQQIVDRYEATIAALFFGHTHKDEFEVAYSDYTARSAANAIAMSYIAPALTPTSGMPAFRVYSVDPFTYGVLDVVTYAADMSSPTYDTNGPVWTKYYSAKEAYGPLVGVDPSDTAAELTPAFWHNLTEVLLTNQTAFDEYYARKSRGYDVSSCTGDCVTSEVCLLQSAEAQYNCWTPSVGIHFSKRDEGSDGHKHDECEPSLTKRLFHHIRASAEKK</sequence>
<dbReference type="InterPro" id="IPR029052">
    <property type="entry name" value="Metallo-depent_PP-like"/>
</dbReference>
<comment type="function">
    <text evidence="3">Converts sphingomyelin to ceramide.</text>
</comment>
<comment type="caution">
    <text evidence="6">The sequence shown here is derived from an EMBL/GenBank/DDBJ whole genome shotgun (WGS) entry which is preliminary data.</text>
</comment>
<dbReference type="PANTHER" id="PTHR10340">
    <property type="entry name" value="SPHINGOMYELIN PHOSPHODIESTERASE"/>
    <property type="match status" value="1"/>
</dbReference>
<comment type="similarity">
    <text evidence="3">Belongs to the acid sphingomyelinase family.</text>
</comment>
<dbReference type="InterPro" id="IPR011160">
    <property type="entry name" value="Sphingomy_PDE"/>
</dbReference>
<evidence type="ECO:0000313" key="7">
    <source>
        <dbReference type="Proteomes" id="UP001642482"/>
    </source>
</evidence>